<dbReference type="InterPro" id="IPR036721">
    <property type="entry name" value="RCK_C_sf"/>
</dbReference>
<comment type="caution">
    <text evidence="9">The sequence shown here is derived from an EMBL/GenBank/DDBJ whole genome shotgun (WGS) entry which is preliminary data.</text>
</comment>
<dbReference type="GO" id="GO:0008324">
    <property type="term" value="F:monoatomic cation transmembrane transporter activity"/>
    <property type="evidence" value="ECO:0007669"/>
    <property type="project" value="InterPro"/>
</dbReference>
<dbReference type="InterPro" id="IPR004680">
    <property type="entry name" value="Cit_transptr-like_dom"/>
</dbReference>
<evidence type="ECO:0000256" key="5">
    <source>
        <dbReference type="ARBA" id="ARBA00022989"/>
    </source>
</evidence>
<feature type="transmembrane region" description="Helical" evidence="7">
    <location>
        <begin position="510"/>
        <end position="533"/>
    </location>
</feature>
<dbReference type="AlphaFoldDB" id="A0A6N7BYA0"/>
<feature type="transmembrane region" description="Helical" evidence="7">
    <location>
        <begin position="96"/>
        <end position="116"/>
    </location>
</feature>
<dbReference type="GO" id="GO:0005886">
    <property type="term" value="C:plasma membrane"/>
    <property type="evidence" value="ECO:0007669"/>
    <property type="project" value="TreeGrafter"/>
</dbReference>
<feature type="transmembrane region" description="Helical" evidence="7">
    <location>
        <begin position="407"/>
        <end position="423"/>
    </location>
</feature>
<feature type="transmembrane region" description="Helical" evidence="7">
    <location>
        <begin position="128"/>
        <end position="147"/>
    </location>
</feature>
<feature type="transmembrane region" description="Helical" evidence="7">
    <location>
        <begin position="28"/>
        <end position="45"/>
    </location>
</feature>
<dbReference type="Pfam" id="PF03600">
    <property type="entry name" value="CitMHS"/>
    <property type="match status" value="1"/>
</dbReference>
<feature type="transmembrane region" description="Helical" evidence="7">
    <location>
        <begin position="385"/>
        <end position="401"/>
    </location>
</feature>
<reference evidence="9 10" key="1">
    <citation type="submission" date="2019-09" db="EMBL/GenBank/DDBJ databases">
        <title>Draft genome sequence of Psychrobacter nivimaris LAMA 639, in search for biotechnological relevant genes.</title>
        <authorList>
            <person name="Lima A.O.S."/>
            <person name="Staloch B.E.K."/>
            <person name="Freitas R.C."/>
            <person name="Niero H."/>
            <person name="Silva M.A.C."/>
        </authorList>
    </citation>
    <scope>NUCLEOTIDE SEQUENCE [LARGE SCALE GENOMIC DNA]</scope>
    <source>
        <strain evidence="9 10">LAMA 639</strain>
    </source>
</reference>
<name>A0A6N7BYA0_9GAMM</name>
<evidence type="ECO:0000256" key="6">
    <source>
        <dbReference type="ARBA" id="ARBA00023136"/>
    </source>
</evidence>
<dbReference type="EMBL" id="VZIZ01000009">
    <property type="protein sequence ID" value="KAF0569368.1"/>
    <property type="molecule type" value="Genomic_DNA"/>
</dbReference>
<proteinExistence type="predicted"/>
<organism evidence="9 10">
    <name type="scientific">Psychrobacter nivimaris</name>
    <dbReference type="NCBI Taxonomy" id="281738"/>
    <lineage>
        <taxon>Bacteria</taxon>
        <taxon>Pseudomonadati</taxon>
        <taxon>Pseudomonadota</taxon>
        <taxon>Gammaproteobacteria</taxon>
        <taxon>Moraxellales</taxon>
        <taxon>Moraxellaceae</taxon>
        <taxon>Psychrobacter</taxon>
    </lineage>
</organism>
<dbReference type="InterPro" id="IPR051679">
    <property type="entry name" value="DASS-Related_Transporters"/>
</dbReference>
<evidence type="ECO:0000313" key="10">
    <source>
        <dbReference type="Proteomes" id="UP000471465"/>
    </source>
</evidence>
<dbReference type="InterPro" id="IPR006037">
    <property type="entry name" value="RCK_C"/>
</dbReference>
<gene>
    <name evidence="9" type="ORF">FQV37_2849</name>
</gene>
<dbReference type="Proteomes" id="UP000471465">
    <property type="component" value="Unassembled WGS sequence"/>
</dbReference>
<feature type="transmembrane region" description="Helical" evidence="7">
    <location>
        <begin position="553"/>
        <end position="573"/>
    </location>
</feature>
<dbReference type="GO" id="GO:0006813">
    <property type="term" value="P:potassium ion transport"/>
    <property type="evidence" value="ECO:0007669"/>
    <property type="project" value="InterPro"/>
</dbReference>
<keyword evidence="6 7" id="KW-0472">Membrane</keyword>
<evidence type="ECO:0000256" key="3">
    <source>
        <dbReference type="ARBA" id="ARBA00022692"/>
    </source>
</evidence>
<feature type="transmembrane region" description="Helical" evidence="7">
    <location>
        <begin position="471"/>
        <end position="498"/>
    </location>
</feature>
<keyword evidence="3 7" id="KW-0812">Transmembrane</keyword>
<dbReference type="FunFam" id="3.30.70.1450:FF:000009">
    <property type="entry name" value="SLC13 family permease"/>
    <property type="match status" value="1"/>
</dbReference>
<dbReference type="PANTHER" id="PTHR43652">
    <property type="entry name" value="BASIC AMINO ACID ANTIPORTER YFCC-RELATED"/>
    <property type="match status" value="1"/>
</dbReference>
<sequence length="575" mass="62420">MTLSMWLLTIILVGLVVLLVKFQQHTTAIFGSVLVLIFALGWVDSETLLGNAANEGLATLVLLILIAYALEKTSILTQLTRSLFSKSERSSIVRTISFSGISSALLNNTAVVAAMISSIQKNPQVNTARVLLPMCFAATLGGTMTLIGTSTNLVVNSMWVKQGHDAIGFFDLTPIGLIVFLLGAIVLYFTSLMLPKKEMVEEDVEEYFVEAKLESTSSLVGKTVEEAGLRNLVDLFLVEIIRSDRLVRPVSHSQMLRAGDKLLFSGNVKKIQVLDQFDGLKLFAHKTGLLTQELTEVAIKQDSNLVGKSLKETGFRAKFDAAVVAIRREGEQVSGKLGEVHLRAGDLLLLATGTDFASRDNLRKNFYILSGVTPDNMISGWREKLVMVGFVAMIIGSVVTGRSLFDLSLFLFAALLFTGCISVDEIKRHFPVSIWLIVVSALSLANAMQAVGMDGQIASFAANSLSGYAPVWTLLGVMVLTIMITELLTNNAAAALMFPIAYSLAIGMDVNAFPLILAVCFGASCSFISPFGYQTNLMVYNTGLYKIKDFVKVGGLITVVYTLVCVIMIPIIYPF</sequence>
<dbReference type="Pfam" id="PF02080">
    <property type="entry name" value="TrkA_C"/>
    <property type="match status" value="2"/>
</dbReference>
<dbReference type="PROSITE" id="PS51202">
    <property type="entry name" value="RCK_C"/>
    <property type="match status" value="2"/>
</dbReference>
<dbReference type="Gene3D" id="3.30.70.1450">
    <property type="entry name" value="Regulator of K+ conductance, C-terminal domain"/>
    <property type="match status" value="2"/>
</dbReference>
<feature type="transmembrane region" description="Helical" evidence="7">
    <location>
        <begin position="167"/>
        <end position="189"/>
    </location>
</feature>
<feature type="transmembrane region" description="Helical" evidence="7">
    <location>
        <begin position="5"/>
        <end position="22"/>
    </location>
</feature>
<keyword evidence="2" id="KW-0813">Transport</keyword>
<dbReference type="PANTHER" id="PTHR43652:SF2">
    <property type="entry name" value="BASIC AMINO ACID ANTIPORTER YFCC-RELATED"/>
    <property type="match status" value="1"/>
</dbReference>
<accession>A0A6N7BYA0</accession>
<keyword evidence="5 7" id="KW-1133">Transmembrane helix</keyword>
<feature type="transmembrane region" description="Helical" evidence="7">
    <location>
        <begin position="430"/>
        <end position="451"/>
    </location>
</feature>
<dbReference type="SUPFAM" id="SSF116726">
    <property type="entry name" value="TrkA C-terminal domain-like"/>
    <property type="match status" value="2"/>
</dbReference>
<evidence type="ECO:0000256" key="2">
    <source>
        <dbReference type="ARBA" id="ARBA00022448"/>
    </source>
</evidence>
<evidence type="ECO:0000259" key="8">
    <source>
        <dbReference type="PROSITE" id="PS51202"/>
    </source>
</evidence>
<feature type="domain" description="RCK C-terminal" evidence="8">
    <location>
        <begin position="196"/>
        <end position="280"/>
    </location>
</feature>
<evidence type="ECO:0000256" key="1">
    <source>
        <dbReference type="ARBA" id="ARBA00004141"/>
    </source>
</evidence>
<comment type="subcellular location">
    <subcellularLocation>
        <location evidence="1">Membrane</location>
        <topology evidence="1">Multi-pass membrane protein</topology>
    </subcellularLocation>
</comment>
<feature type="domain" description="RCK C-terminal" evidence="8">
    <location>
        <begin position="282"/>
        <end position="368"/>
    </location>
</feature>
<evidence type="ECO:0000256" key="7">
    <source>
        <dbReference type="SAM" id="Phobius"/>
    </source>
</evidence>
<evidence type="ECO:0000256" key="4">
    <source>
        <dbReference type="ARBA" id="ARBA00022737"/>
    </source>
</evidence>
<dbReference type="RefSeq" id="WP_160021424.1">
    <property type="nucleotide sequence ID" value="NZ_VZIZ01000009.1"/>
</dbReference>
<evidence type="ECO:0000313" key="9">
    <source>
        <dbReference type="EMBL" id="KAF0569368.1"/>
    </source>
</evidence>
<feature type="transmembrane region" description="Helical" evidence="7">
    <location>
        <begin position="57"/>
        <end position="76"/>
    </location>
</feature>
<protein>
    <submittedName>
        <fullName evidence="9">Sulfate permease, Trk-type</fullName>
    </submittedName>
</protein>
<keyword evidence="4" id="KW-0677">Repeat</keyword>
<keyword evidence="10" id="KW-1185">Reference proteome</keyword>